<proteinExistence type="predicted"/>
<protein>
    <submittedName>
        <fullName evidence="2">LPS-assembly protein LptD</fullName>
    </submittedName>
</protein>
<accession>A0A7C2Z632</accession>
<dbReference type="GO" id="GO:0061024">
    <property type="term" value="P:membrane organization"/>
    <property type="evidence" value="ECO:0007669"/>
    <property type="project" value="InterPro"/>
</dbReference>
<sequence>MLLFLCLFLLFSFSFPVEIFSEKLEKLPDGTYKAEGDVEAYYRDYYIKADLMTYDPQKRIVYAKGNVYIRSFDGRFEAKGSEALLDLEKDTGYFLDTEGRFEKFNFSAKRVDKDGENYIVQEGSISTCPPDKKEMNLCFSRAHISQRYVFSQNNTLRLFKIPIVYLPISIFPVGERRSGLLPPTIGSNTYNSFIYQQPIYWAISPDKDATLTLDLRDKQAKGISLEYRQSMRKELDLVGLFSFYKEPTPPGKWWQGRDITTLRENRYRIKGDIDLNNLKAGIDLISDPYFLEDVYLTTKERTVPYLTSYINYTKEWDRFLFTFDLRRFYDTTSSNNKNTLQRLPEIGLYLKDQRLFDFLYFNLSTAYTNFYREAGLKAHRILIFPEFSVPKNILGLNFLSTITIENLLYLNVKGGDFKDKKVIGSVKYVERVPYFFNLNYGGFRTNNLVELSYTYRPKDYGNPSFDNIDMLNKESLMSYTFKSYGYYQERPLYTLFLEGGYNYLGKFNYLGQEIEGKVLPIRSIFQLYPVKNLSLTTDSTYDLTHGRFLRTIGSLTFSYKNNSLSLGKVLERNYNGLKINDQYSLSAFSSYGPLKISLGMIRDNNINKDIQRQLNLDYRGACWSFGLMLRDTYDGTKQKYIKEIFLTFNIFDLQKFTVPLKR</sequence>
<dbReference type="InterPro" id="IPR050218">
    <property type="entry name" value="LptD"/>
</dbReference>
<dbReference type="InterPro" id="IPR007543">
    <property type="entry name" value="LptD_C"/>
</dbReference>
<name>A0A7C2Z632_9AQUI</name>
<dbReference type="GO" id="GO:0009279">
    <property type="term" value="C:cell outer membrane"/>
    <property type="evidence" value="ECO:0007669"/>
    <property type="project" value="TreeGrafter"/>
</dbReference>
<organism evidence="2">
    <name type="scientific">Hydrogenobacter sp</name>
    <dbReference type="NCBI Taxonomy" id="2152829"/>
    <lineage>
        <taxon>Bacteria</taxon>
        <taxon>Pseudomonadati</taxon>
        <taxon>Aquificota</taxon>
        <taxon>Aquificia</taxon>
        <taxon>Aquificales</taxon>
        <taxon>Aquificaceae</taxon>
        <taxon>Hydrogenobacter</taxon>
    </lineage>
</organism>
<reference evidence="2" key="1">
    <citation type="journal article" date="2020" name="mSystems">
        <title>Genome- and Community-Level Interaction Insights into Carbon Utilization and Element Cycling Functions of Hydrothermarchaeota in Hydrothermal Sediment.</title>
        <authorList>
            <person name="Zhou Z."/>
            <person name="Liu Y."/>
            <person name="Xu W."/>
            <person name="Pan J."/>
            <person name="Luo Z.H."/>
            <person name="Li M."/>
        </authorList>
    </citation>
    <scope>NUCLEOTIDE SEQUENCE [LARGE SCALE GENOMIC DNA]</scope>
    <source>
        <strain evidence="2">SpSt-132</strain>
    </source>
</reference>
<feature type="domain" description="LptD C-terminal" evidence="1">
    <location>
        <begin position="278"/>
        <end position="393"/>
    </location>
</feature>
<dbReference type="GO" id="GO:1990351">
    <property type="term" value="C:transporter complex"/>
    <property type="evidence" value="ECO:0007669"/>
    <property type="project" value="TreeGrafter"/>
</dbReference>
<dbReference type="PANTHER" id="PTHR30189:SF1">
    <property type="entry name" value="LPS-ASSEMBLY PROTEIN LPTD"/>
    <property type="match status" value="1"/>
</dbReference>
<evidence type="ECO:0000313" key="2">
    <source>
        <dbReference type="EMBL" id="HEW46104.1"/>
    </source>
</evidence>
<dbReference type="PANTHER" id="PTHR30189">
    <property type="entry name" value="LPS-ASSEMBLY PROTEIN"/>
    <property type="match status" value="1"/>
</dbReference>
<gene>
    <name evidence="2" type="ORF">ENO47_05485</name>
</gene>
<dbReference type="EMBL" id="DSFP01000048">
    <property type="protein sequence ID" value="HEW46104.1"/>
    <property type="molecule type" value="Genomic_DNA"/>
</dbReference>
<comment type="caution">
    <text evidence="2">The sequence shown here is derived from an EMBL/GenBank/DDBJ whole genome shotgun (WGS) entry which is preliminary data.</text>
</comment>
<evidence type="ECO:0000259" key="1">
    <source>
        <dbReference type="Pfam" id="PF04453"/>
    </source>
</evidence>
<dbReference type="AlphaFoldDB" id="A0A7C2Z632"/>
<dbReference type="Pfam" id="PF04453">
    <property type="entry name" value="LptD"/>
    <property type="match status" value="1"/>
</dbReference>